<evidence type="ECO:0000313" key="2">
    <source>
        <dbReference type="Proteomes" id="UP000026960"/>
    </source>
</evidence>
<dbReference type="Gramene" id="OBART11G04850.1">
    <property type="protein sequence ID" value="OBART11G04850.1"/>
    <property type="gene ID" value="OBART11G04850"/>
</dbReference>
<dbReference type="eggNOG" id="ENOG502SW5Q">
    <property type="taxonomic scope" value="Eukaryota"/>
</dbReference>
<evidence type="ECO:0000313" key="1">
    <source>
        <dbReference type="EnsemblPlants" id="OBART11G04850.1"/>
    </source>
</evidence>
<proteinExistence type="predicted"/>
<protein>
    <submittedName>
        <fullName evidence="1">Uncharacterized protein</fullName>
    </submittedName>
</protein>
<dbReference type="AlphaFoldDB" id="A0A0D3HIW2"/>
<reference evidence="1" key="2">
    <citation type="submission" date="2015-03" db="UniProtKB">
        <authorList>
            <consortium name="EnsemblPlants"/>
        </authorList>
    </citation>
    <scope>IDENTIFICATION</scope>
</reference>
<dbReference type="HOGENOM" id="CLU_1002470_0_0_1"/>
<accession>A0A0D3HIW2</accession>
<keyword evidence="2" id="KW-1185">Reference proteome</keyword>
<dbReference type="EnsemblPlants" id="OBART11G04850.1">
    <property type="protein sequence ID" value="OBART11G04850.1"/>
    <property type="gene ID" value="OBART11G04850"/>
</dbReference>
<reference evidence="1" key="1">
    <citation type="journal article" date="2009" name="Rice">
        <title>De Novo Next Generation Sequencing of Plant Genomes.</title>
        <authorList>
            <person name="Rounsley S."/>
            <person name="Marri P.R."/>
            <person name="Yu Y."/>
            <person name="He R."/>
            <person name="Sisneros N."/>
            <person name="Goicoechea J.L."/>
            <person name="Lee S.J."/>
            <person name="Angelova A."/>
            <person name="Kudrna D."/>
            <person name="Luo M."/>
            <person name="Affourtit J."/>
            <person name="Desany B."/>
            <person name="Knight J."/>
            <person name="Niazi F."/>
            <person name="Egholm M."/>
            <person name="Wing R.A."/>
        </authorList>
    </citation>
    <scope>NUCLEOTIDE SEQUENCE [LARGE SCALE GENOMIC DNA]</scope>
    <source>
        <strain evidence="1">cv. IRGC 105608</strain>
    </source>
</reference>
<name>A0A0D3HIW2_9ORYZ</name>
<dbReference type="PaxDb" id="65489-OBART11G04850.1"/>
<organism evidence="1">
    <name type="scientific">Oryza barthii</name>
    <dbReference type="NCBI Taxonomy" id="65489"/>
    <lineage>
        <taxon>Eukaryota</taxon>
        <taxon>Viridiplantae</taxon>
        <taxon>Streptophyta</taxon>
        <taxon>Embryophyta</taxon>
        <taxon>Tracheophyta</taxon>
        <taxon>Spermatophyta</taxon>
        <taxon>Magnoliopsida</taxon>
        <taxon>Liliopsida</taxon>
        <taxon>Poales</taxon>
        <taxon>Poaceae</taxon>
        <taxon>BOP clade</taxon>
        <taxon>Oryzoideae</taxon>
        <taxon>Oryzeae</taxon>
        <taxon>Oryzinae</taxon>
        <taxon>Oryza</taxon>
    </lineage>
</organism>
<sequence>MVSPDLKPESTVRASAYPLAMRNLPEPPTMLISLTGDITSFRPMIARLLPLWSPAVNTKFMSIRRPITLWSANVYVPCARPTTSPAAAAAGELVSGSSMATTAPKRRWMLYSTVASPVVALNHRVPRANRNTPVPPTTGISRTARSAGLAPRIARLLPLYGPSPANTKFIAIISDSASLPAATYIPCARPTSREAVRLGPSVSGSSMTYTVPNTVAEALDVGASATFATVEFGPVTTSCQYTRIRVSFCCPAASAAAVTARRSSAAAASTKDDEAAIA</sequence>
<dbReference type="Proteomes" id="UP000026960">
    <property type="component" value="Chromosome 11"/>
</dbReference>